<reference evidence="1 2" key="1">
    <citation type="journal article" date="2018" name="Nat. Biotechnol.">
        <title>A standardized bacterial taxonomy based on genome phylogeny substantially revises the tree of life.</title>
        <authorList>
            <person name="Parks D.H."/>
            <person name="Chuvochina M."/>
            <person name="Waite D.W."/>
            <person name="Rinke C."/>
            <person name="Skarshewski A."/>
            <person name="Chaumeil P.A."/>
            <person name="Hugenholtz P."/>
        </authorList>
    </citation>
    <scope>NUCLEOTIDE SEQUENCE [LARGE SCALE GENOMIC DNA]</scope>
    <source>
        <strain evidence="1">UBA8844</strain>
    </source>
</reference>
<name>A0A3D4V3J8_9BACT</name>
<organism evidence="1 2">
    <name type="scientific">Gemmatimonas aurantiaca</name>
    <dbReference type="NCBI Taxonomy" id="173480"/>
    <lineage>
        <taxon>Bacteria</taxon>
        <taxon>Pseudomonadati</taxon>
        <taxon>Gemmatimonadota</taxon>
        <taxon>Gemmatimonadia</taxon>
        <taxon>Gemmatimonadales</taxon>
        <taxon>Gemmatimonadaceae</taxon>
        <taxon>Gemmatimonas</taxon>
    </lineage>
</organism>
<proteinExistence type="predicted"/>
<sequence>MSVMTVFHQGLGVWMNRKSHWELMFPIAEHAKSPDGKWIAPHDPSLYIDGAYTDDGKPVYWDLRNWRVDLRKATQPLPRSTVKQPFLVGLIAEKGSPVTRKDPFVECPEEVNGVLQLTPGMLSPGAYPLVGPASCGADLDLLLTYREAWSAPLASDTVSISRTLRDGSQQESITLKGDPARNGTITLVIQVLSLADRMGQKPTESRSDDDFAANYLLTRRPDSPLPTPVPHFMPRTTSSHEIILGQVQMVGANEDSLCAGAFVDGDI</sequence>
<evidence type="ECO:0000313" key="1">
    <source>
        <dbReference type="EMBL" id="HCT55676.1"/>
    </source>
</evidence>
<gene>
    <name evidence="1" type="ORF">DGD08_00535</name>
</gene>
<dbReference type="Proteomes" id="UP000264071">
    <property type="component" value="Unassembled WGS sequence"/>
</dbReference>
<dbReference type="AlphaFoldDB" id="A0A3D4V3J8"/>
<evidence type="ECO:0000313" key="2">
    <source>
        <dbReference type="Proteomes" id="UP000264071"/>
    </source>
</evidence>
<comment type="caution">
    <text evidence="1">The sequence shown here is derived from an EMBL/GenBank/DDBJ whole genome shotgun (WGS) entry which is preliminary data.</text>
</comment>
<protein>
    <submittedName>
        <fullName evidence="1">Uncharacterized protein</fullName>
    </submittedName>
</protein>
<dbReference type="EMBL" id="DPIY01000001">
    <property type="protein sequence ID" value="HCT55676.1"/>
    <property type="molecule type" value="Genomic_DNA"/>
</dbReference>
<accession>A0A3D4V3J8</accession>